<keyword evidence="2" id="KW-0472">Membrane</keyword>
<organism evidence="4 5">
    <name type="scientific">Umbra pygmaea</name>
    <name type="common">Eastern mudminnow</name>
    <dbReference type="NCBI Taxonomy" id="75934"/>
    <lineage>
        <taxon>Eukaryota</taxon>
        <taxon>Metazoa</taxon>
        <taxon>Chordata</taxon>
        <taxon>Craniata</taxon>
        <taxon>Vertebrata</taxon>
        <taxon>Euteleostomi</taxon>
        <taxon>Actinopterygii</taxon>
        <taxon>Neopterygii</taxon>
        <taxon>Teleostei</taxon>
        <taxon>Protacanthopterygii</taxon>
        <taxon>Esociformes</taxon>
        <taxon>Umbridae</taxon>
        <taxon>Umbra</taxon>
    </lineage>
</organism>
<evidence type="ECO:0000256" key="2">
    <source>
        <dbReference type="SAM" id="Phobius"/>
    </source>
</evidence>
<comment type="caution">
    <text evidence="4">The sequence shown here is derived from an EMBL/GenBank/DDBJ whole genome shotgun (WGS) entry which is preliminary data.</text>
</comment>
<gene>
    <name evidence="4" type="ORF">UPYG_G00194210</name>
</gene>
<dbReference type="EMBL" id="JAGEUA010000006">
    <property type="protein sequence ID" value="KAL0972745.1"/>
    <property type="molecule type" value="Genomic_DNA"/>
</dbReference>
<dbReference type="PANTHER" id="PTHR34179">
    <property type="entry name" value="TUMOR PROTEIN P53-INDUCIBLE PROTEIN 13"/>
    <property type="match status" value="1"/>
</dbReference>
<feature type="region of interest" description="Disordered" evidence="1">
    <location>
        <begin position="465"/>
        <end position="490"/>
    </location>
</feature>
<dbReference type="PANTHER" id="PTHR34179:SF1">
    <property type="entry name" value="TUMOR PROTEIN P53-INDUCIBLE PROTEIN 13"/>
    <property type="match status" value="1"/>
</dbReference>
<evidence type="ECO:0000256" key="1">
    <source>
        <dbReference type="SAM" id="MobiDB-lite"/>
    </source>
</evidence>
<feature type="region of interest" description="Disordered" evidence="1">
    <location>
        <begin position="304"/>
        <end position="375"/>
    </location>
</feature>
<keyword evidence="2" id="KW-1133">Transmembrane helix</keyword>
<feature type="signal peptide" evidence="3">
    <location>
        <begin position="1"/>
        <end position="17"/>
    </location>
</feature>
<dbReference type="InterPro" id="IPR021454">
    <property type="entry name" value="DUF3105"/>
</dbReference>
<keyword evidence="2" id="KW-0812">Transmembrane</keyword>
<reference evidence="4 5" key="1">
    <citation type="submission" date="2024-06" db="EMBL/GenBank/DDBJ databases">
        <authorList>
            <person name="Pan Q."/>
            <person name="Wen M."/>
            <person name="Jouanno E."/>
            <person name="Zahm M."/>
            <person name="Klopp C."/>
            <person name="Cabau C."/>
            <person name="Louis A."/>
            <person name="Berthelot C."/>
            <person name="Parey E."/>
            <person name="Roest Crollius H."/>
            <person name="Montfort J."/>
            <person name="Robinson-Rechavi M."/>
            <person name="Bouchez O."/>
            <person name="Lampietro C."/>
            <person name="Lopez Roques C."/>
            <person name="Donnadieu C."/>
            <person name="Postlethwait J."/>
            <person name="Bobe J."/>
            <person name="Verreycken H."/>
            <person name="Guiguen Y."/>
        </authorList>
    </citation>
    <scope>NUCLEOTIDE SEQUENCE [LARGE SCALE GENOMIC DNA]</scope>
    <source>
        <strain evidence="4">Up_M1</strain>
        <tissue evidence="4">Testis</tissue>
    </source>
</reference>
<keyword evidence="5" id="KW-1185">Reference proteome</keyword>
<sequence length="490" mass="53932">MCPSVAPLLAGLGLCLGLSVSTWTVCDNGKMLLERDLPSSVVWSCPGIGRSEFIIKMLPSVDTKYSTEPTTHICMDTPITYNQTIPNSGASRLVTAESGEYLYCPPQRWINNLQHGATVLLYHPCTDIRQHQRLSALAHFCLSDYILTPHSNLSTARPLALVSWGRTLELSQVTMPEVCDWLQSTVAWSNHGIPSQSRKYSLLLTRPAEHKHTYAKQQVSLKECCEKTLSVLLGREEEETSRGPLRLRRRRAVLQEHSTDEAVGGAAVGGAAVGGAAVGGAAAGGTQGKPDIVVPPLLGENDANEKQLRGKTGPTDSLKRNQVGDRMQPGAAGDAPEMEESSRKARGQKQRRKTPTQTQVRPLASIQTNSRADCGSERCNDTVAELGGAVAGHQNRMTPTPRTDEAVWAAAALGFLLVLLVLSVLHTRLYRHWHTMPSMYWHDPTQDYDLVADVIQRRLKMQGRRKRRLSQSRRHEYVLLPPSSSTEEDE</sequence>
<dbReference type="AlphaFoldDB" id="A0ABD0WGS2"/>
<dbReference type="Proteomes" id="UP001557470">
    <property type="component" value="Unassembled WGS sequence"/>
</dbReference>
<feature type="transmembrane region" description="Helical" evidence="2">
    <location>
        <begin position="406"/>
        <end position="425"/>
    </location>
</feature>
<accession>A0ABD0WGS2</accession>
<evidence type="ECO:0000313" key="5">
    <source>
        <dbReference type="Proteomes" id="UP001557470"/>
    </source>
</evidence>
<evidence type="ECO:0008006" key="6">
    <source>
        <dbReference type="Google" id="ProtNLM"/>
    </source>
</evidence>
<protein>
    <recommendedName>
        <fullName evidence="6">Tumor protein p53-inducible protein 13</fullName>
    </recommendedName>
</protein>
<name>A0ABD0WGS2_UMBPY</name>
<evidence type="ECO:0000256" key="3">
    <source>
        <dbReference type="SAM" id="SignalP"/>
    </source>
</evidence>
<feature type="compositionally biased region" description="Basic residues" evidence="1">
    <location>
        <begin position="344"/>
        <end position="354"/>
    </location>
</feature>
<keyword evidence="3" id="KW-0732">Signal</keyword>
<dbReference type="Pfam" id="PF11303">
    <property type="entry name" value="DUF3105"/>
    <property type="match status" value="1"/>
</dbReference>
<feature type="chain" id="PRO_5044756025" description="Tumor protein p53-inducible protein 13" evidence="3">
    <location>
        <begin position="18"/>
        <end position="490"/>
    </location>
</feature>
<evidence type="ECO:0000313" key="4">
    <source>
        <dbReference type="EMBL" id="KAL0972745.1"/>
    </source>
</evidence>
<proteinExistence type="predicted"/>